<evidence type="ECO:0000256" key="4">
    <source>
        <dbReference type="PROSITE-ProRule" id="PRU00091"/>
    </source>
</evidence>
<dbReference type="InterPro" id="IPR017455">
    <property type="entry name" value="Znf_FYVE-rel"/>
</dbReference>
<dbReference type="PANTHER" id="PTHR13743:SF123">
    <property type="entry name" value="PROTEIN FAN"/>
    <property type="match status" value="1"/>
</dbReference>
<evidence type="ECO:0000313" key="9">
    <source>
        <dbReference type="EMBL" id="KAK8897068.1"/>
    </source>
</evidence>
<evidence type="ECO:0000256" key="2">
    <source>
        <dbReference type="ARBA" id="ARBA00022771"/>
    </source>
</evidence>
<dbReference type="InterPro" id="IPR023362">
    <property type="entry name" value="PH-BEACH_dom"/>
</dbReference>
<gene>
    <name evidence="9" type="ORF">M9Y10_015002</name>
</gene>
<protein>
    <recommendedName>
        <fullName evidence="11">Beige/BEACH domain containing protein</fullName>
    </recommendedName>
</protein>
<keyword evidence="2 4" id="KW-0863">Zinc-finger</keyword>
<evidence type="ECO:0000259" key="6">
    <source>
        <dbReference type="PROSITE" id="PS50178"/>
    </source>
</evidence>
<dbReference type="InterPro" id="IPR036322">
    <property type="entry name" value="WD40_repeat_dom_sf"/>
</dbReference>
<dbReference type="SMART" id="SM01026">
    <property type="entry name" value="Beach"/>
    <property type="match status" value="1"/>
</dbReference>
<sequence>MRKKSQKQKQPQNTTEPICETVNLLLTESKNSDNDTRVLLILQTKSFFQELLATATIDGDNTSLVNSAHLLFRVINESMQSFYKDKSLSDQLDLFISLFIPSPIKIQVGQDLSNFFLSLIFSNFYETPSKDSFRVSLGLFFENPIFPPFFEASGGLFSLWDLLLSETKTEFCDFIFDKISSTIFLYFQTDSTQDAINFLSHVSQSILSLPERNAPNAFQFIYALISSAKPNLLDPFIQFEGFSNINKYIIEKNNPQYLVVYQMFRSMLINGTTEKVVSPILGQVVDFLLIPNISNEIRYSMLTSLFNSIKQINRAESPFQPHQLYTLAISFKDDPQSVVTFFDMCWYISQHFKCDLTAILPSLSKLFVMKTALDYDITSLFRLIFSFGDQFQPFSAMFFEELTKDINEDQLSQFFNKYEFGIELFSQSFSENLSNSTNNSAQSHLFLIFIKCGSNVTNKNLYELALTKIISKPAFIQILIEMFYQLKSEKDILILLFESIIKVASDSVKFRHGLIEVGIVMIIREINDSHSLNPTMIFDLFAVLAGKHFDFSFDAAVSSFLKSVDFLGQDSEAIKKLAFGQKHDEIKQRANLCFPSILHKCDFKIESYFDMWVCGQYAIDNWMKETGKTIDQFPSILDIARRFLLPHHVPLICQHPRLFAEACNDSFGLFPLFEFPKDLTNSQISISLMHEGILGSLGDEDSENSGSYNNSSSISFWFFFREYPASSQMICTFHSISFFATGDDLYANDQFISDFRLNRWYNVVLTVNEKKKAQVYFDSVNKAQLTATFSNSVTFGASQKNASLWFIGGAIRVFHSVIKEDLITEIINKGVSDTVAHVGTLTISPSEFIDIFDGFNQNASKSLAENSRPVLSFPLSSHIHTSYNGNRGLFKMILDYFANERLDDCHYLLNALINLQMNNLSNWDRREFALHISTLINIAPSAFDTTTFEKITNCLSLENETFDWFAFETLILDFGIWNSQLKQNVISFLYGSLAQHKPPKPSMLARFIFYCAHIIENLDKEEISSLFALFERLQISIKTISRLISSLPSFKENISCPSLVYDTSNESPFIFPMLNLLKRSIQPNFTSYFLFHILPPVDSVDLIYQLITMSDYNSLNIDFIMRFCILNCYIFKSWSCALSLLYKMPIDIEQDGKNTVIKPSQINVNVLYYFILMLGIMIPISANLPSTSDWYHLPLKFLNDLIINIDLIPVSLLDNANFKFSLLQLVSFSAFQSTISLFPFAPSISSPDEIVEFATKPSQPFPQSSQGQSCPIPGFDFNISDSNYPHILHSQIKVILPRKLAPNSSVSAKTPLEDYDLNYCTEVLAINSKIEWNDWLEFLQSIRSLFGFDTNEINVEKIATSEAFSKIIQFITALVLKVSNDEKQLLSLISHILICGTSLIPQYSITLLQMTLLEILNQFNRKKAFSQSLIQFTCDRIAEGWFSNSILNPFSIMISMCDNCDKQMPDCLVMLTIEMFELIPAKDFAQFINYFINYQHIFFAKSLTSNPNYIICLIERFIPRFSARPKSMKSVMTLFNHSIRKNDELANKWSKQILPNHPDFDFKLLINALMILADQGEESYNDWMNVNVLVNLDLNTLRTDIIDAFEKYYLDSLKDSLSVMSDDRISYSSNFFTNANNLLQVIHSDKVISKSLASTLRMFERDRLLFSVSYFLRLRESMLTTKYHFDEYQSDLLSVSLLADPIYPTKRVDHSPLIYTIPPFPGTKISTVQPPIPEIPNLLPLMPSVILDLITTPIPQFENLSLHTKRQVMLSFSQIVPLSDSFNTALLSLIFEDFNLQTISSVKLLYGVDPIQGILSRTQKCFFFVEGMDINETNQGCHFAYTSTPMILYTFYMSYFINGSFGPCSLFCAHPMIRVPLDALISIQEHYYLQKMTALELNFIYGWNFILIPSIDNYKQFYQLLKRDLEVSLSHFPKLQQMTNQSSLTSITGISFSNTLTYIPSPLTSAYLLSRKDPSKLWTEGLIDNYTYLCILNKLGKRAFCDYTQYCVFPWVISDYKDEDLEDPVPDEDFRDLSLPMGQIGKERAPRFDVIYEDSERQYYYGTHYMHLGVVLYFMFRIDPFCLFSIYLHRGWDHQNRLFYDIGESWNAAAFTSPADVKELIPQFFTLPEFLSNLGKLPLTTTTEGRSVADVILSQWSSSPIDFTHKNLHFLQEDHVTKNLHNWIDLIFGYKSRGEAAIEAKNLFHPLCYAKQRKKDTTGSGVEATTDDGIESSDEIQRDAAITCIINFGQCAYQLYTTPHPSNNKLFNRKHLMTESEHLVSQKLNTVDCPIPVKFPVSDILILEKDVITSTGVSCFTLDYEFSLNLAKLSINATKAKDALQAASTGILNKASSKSLVTGNFLLSTCSISCSKDGVFMALGQREGGVSLYRLHYAANNYNEISDAAFVATFPTAGTVSICRISTLHFLLLAVSKNFINRIDIGTQRLLNPIPIDFKVNCIAIDEYAGLIIAGGYSQIVIWTVSGEEIIRKSIDSSVLSIAIPDLYETVNNRFFMTGHQNGIIRYWQIYYEDKELLLLKNSKVSNRGIQRITINNEANRAVAVTDNDMYCFDFIGSSAHDLKKDYSLECIDCSLPFDKVSSNVRTCSSCHRFYCSRCHPNEQFIKIQTKSQQNKKSMCNYCIKIAKSQANDV</sequence>
<dbReference type="InterPro" id="IPR050865">
    <property type="entry name" value="BEACH_Domain"/>
</dbReference>
<name>A0ABR2L134_9EUKA</name>
<dbReference type="InterPro" id="IPR015943">
    <property type="entry name" value="WD40/YVTN_repeat-like_dom_sf"/>
</dbReference>
<evidence type="ECO:0000256" key="1">
    <source>
        <dbReference type="ARBA" id="ARBA00022723"/>
    </source>
</evidence>
<dbReference type="PROSITE" id="PS50178">
    <property type="entry name" value="ZF_FYVE"/>
    <property type="match status" value="1"/>
</dbReference>
<dbReference type="PANTHER" id="PTHR13743">
    <property type="entry name" value="BEIGE/BEACH-RELATED"/>
    <property type="match status" value="1"/>
</dbReference>
<dbReference type="InterPro" id="IPR011011">
    <property type="entry name" value="Znf_FYVE_PHD"/>
</dbReference>
<feature type="domain" description="BEACH-type PH" evidence="8">
    <location>
        <begin position="1791"/>
        <end position="1922"/>
    </location>
</feature>
<organism evidence="9 10">
    <name type="scientific">Tritrichomonas musculus</name>
    <dbReference type="NCBI Taxonomy" id="1915356"/>
    <lineage>
        <taxon>Eukaryota</taxon>
        <taxon>Metamonada</taxon>
        <taxon>Parabasalia</taxon>
        <taxon>Tritrichomonadida</taxon>
        <taxon>Tritrichomonadidae</taxon>
        <taxon>Tritrichomonas</taxon>
    </lineage>
</organism>
<dbReference type="Gene3D" id="1.10.1540.10">
    <property type="entry name" value="BEACH domain"/>
    <property type="match status" value="1"/>
</dbReference>
<dbReference type="CDD" id="cd00065">
    <property type="entry name" value="FYVE_like_SF"/>
    <property type="match status" value="1"/>
</dbReference>
<keyword evidence="3" id="KW-0862">Zinc</keyword>
<evidence type="ECO:0000259" key="7">
    <source>
        <dbReference type="PROSITE" id="PS50197"/>
    </source>
</evidence>
<reference evidence="9 10" key="1">
    <citation type="submission" date="2024-04" db="EMBL/GenBank/DDBJ databases">
        <title>Tritrichomonas musculus Genome.</title>
        <authorList>
            <person name="Alves-Ferreira E."/>
            <person name="Grigg M."/>
            <person name="Lorenzi H."/>
            <person name="Galac M."/>
        </authorList>
    </citation>
    <scope>NUCLEOTIDE SEQUENCE [LARGE SCALE GENOMIC DNA]</scope>
    <source>
        <strain evidence="9 10">EAF2021</strain>
    </source>
</reference>
<dbReference type="SUPFAM" id="SSF57903">
    <property type="entry name" value="FYVE/PHD zinc finger"/>
    <property type="match status" value="1"/>
</dbReference>
<dbReference type="CDD" id="cd06071">
    <property type="entry name" value="Beach"/>
    <property type="match status" value="1"/>
</dbReference>
<proteinExistence type="predicted"/>
<dbReference type="PROSITE" id="PS50197">
    <property type="entry name" value="BEACH"/>
    <property type="match status" value="1"/>
</dbReference>
<dbReference type="InterPro" id="IPR036372">
    <property type="entry name" value="BEACH_dom_sf"/>
</dbReference>
<dbReference type="EMBL" id="JAPFFF010000002">
    <property type="protein sequence ID" value="KAK8897068.1"/>
    <property type="molecule type" value="Genomic_DNA"/>
</dbReference>
<evidence type="ECO:0000256" key="5">
    <source>
        <dbReference type="SAM" id="Phobius"/>
    </source>
</evidence>
<dbReference type="Gene3D" id="2.130.10.10">
    <property type="entry name" value="YVTN repeat-like/Quinoprotein amine dehydrogenase"/>
    <property type="match status" value="1"/>
</dbReference>
<dbReference type="SUPFAM" id="SSF81837">
    <property type="entry name" value="BEACH domain"/>
    <property type="match status" value="1"/>
</dbReference>
<dbReference type="InterPro" id="IPR000409">
    <property type="entry name" value="BEACH_dom"/>
</dbReference>
<evidence type="ECO:0000259" key="8">
    <source>
        <dbReference type="PROSITE" id="PS51783"/>
    </source>
</evidence>
<keyword evidence="5" id="KW-1133">Transmembrane helix</keyword>
<feature type="domain" description="BEACH" evidence="7">
    <location>
        <begin position="1963"/>
        <end position="2263"/>
    </location>
</feature>
<comment type="caution">
    <text evidence="9">The sequence shown here is derived from an EMBL/GenBank/DDBJ whole genome shotgun (WGS) entry which is preliminary data.</text>
</comment>
<keyword evidence="1" id="KW-0479">Metal-binding</keyword>
<keyword evidence="5" id="KW-0812">Transmembrane</keyword>
<feature type="transmembrane region" description="Helical" evidence="5">
    <location>
        <begin position="1119"/>
        <end position="1142"/>
    </location>
</feature>
<evidence type="ECO:0000256" key="3">
    <source>
        <dbReference type="ARBA" id="ARBA00022833"/>
    </source>
</evidence>
<dbReference type="SUPFAM" id="SSF50978">
    <property type="entry name" value="WD40 repeat-like"/>
    <property type="match status" value="1"/>
</dbReference>
<dbReference type="PROSITE" id="PS51783">
    <property type="entry name" value="PH_BEACH"/>
    <property type="match status" value="1"/>
</dbReference>
<feature type="transmembrane region" description="Helical" evidence="5">
    <location>
        <begin position="1162"/>
        <end position="1182"/>
    </location>
</feature>
<evidence type="ECO:0008006" key="11">
    <source>
        <dbReference type="Google" id="ProtNLM"/>
    </source>
</evidence>
<feature type="domain" description="FYVE-type" evidence="6">
    <location>
        <begin position="2581"/>
        <end position="2644"/>
    </location>
</feature>
<evidence type="ECO:0000313" key="10">
    <source>
        <dbReference type="Proteomes" id="UP001470230"/>
    </source>
</evidence>
<dbReference type="Proteomes" id="UP001470230">
    <property type="component" value="Unassembled WGS sequence"/>
</dbReference>
<dbReference type="Pfam" id="PF02138">
    <property type="entry name" value="Beach"/>
    <property type="match status" value="1"/>
</dbReference>
<keyword evidence="5" id="KW-0472">Membrane</keyword>
<keyword evidence="10" id="KW-1185">Reference proteome</keyword>
<accession>A0ABR2L134</accession>